<comment type="caution">
    <text evidence="1">The sequence shown here is derived from an EMBL/GenBank/DDBJ whole genome shotgun (WGS) entry which is preliminary data.</text>
</comment>
<organism evidence="1 2">
    <name type="scientific">Escherichia coli</name>
    <dbReference type="NCBI Taxonomy" id="562"/>
    <lineage>
        <taxon>Bacteria</taxon>
        <taxon>Pseudomonadati</taxon>
        <taxon>Pseudomonadota</taxon>
        <taxon>Gammaproteobacteria</taxon>
        <taxon>Enterobacterales</taxon>
        <taxon>Enterobacteriaceae</taxon>
        <taxon>Escherichia</taxon>
    </lineage>
</organism>
<dbReference type="AlphaFoldDB" id="A0A8S7CQV6"/>
<reference evidence="1 2" key="1">
    <citation type="submission" date="2019-06" db="EMBL/GenBank/DDBJ databases">
        <authorList>
            <consortium name="NARMS: The National Antimicrobial Resistance Monitoring System"/>
        </authorList>
    </citation>
    <scope>NUCLEOTIDE SEQUENCE [LARGE SCALE GENOMIC DNA]</scope>
    <source>
        <strain evidence="1 2">FSIS11921886</strain>
    </source>
</reference>
<dbReference type="RefSeq" id="WP_135996676.1">
    <property type="nucleotide sequence ID" value="NZ_BFKS01000173.1"/>
</dbReference>
<proteinExistence type="predicted"/>
<dbReference type="Proteomes" id="UP000519859">
    <property type="component" value="Unassembled WGS sequence"/>
</dbReference>
<accession>A0A8S7CQV6</accession>
<evidence type="ECO:0000313" key="2">
    <source>
        <dbReference type="Proteomes" id="UP000519859"/>
    </source>
</evidence>
<protein>
    <submittedName>
        <fullName evidence="1">Uncharacterized protein</fullName>
    </submittedName>
</protein>
<gene>
    <name evidence="1" type="ORF">FIJ20_16115</name>
</gene>
<dbReference type="EMBL" id="AASDFP010000034">
    <property type="protein sequence ID" value="EFB2193728.1"/>
    <property type="molecule type" value="Genomic_DNA"/>
</dbReference>
<sequence>MEKISGRELHFLNRILQFKQERIADSDVQDDEILMVDSLVRHGYLAVGFFDRDNNGGYHSLMQYYSLTELGVAAHKDEWKWRGNPNSNKGR</sequence>
<name>A0A8S7CQV6_ECOLX</name>
<evidence type="ECO:0000313" key="1">
    <source>
        <dbReference type="EMBL" id="EFB2193728.1"/>
    </source>
</evidence>